<feature type="region of interest" description="Disordered" evidence="1">
    <location>
        <begin position="1"/>
        <end position="25"/>
    </location>
</feature>
<reference evidence="2 3" key="2">
    <citation type="journal article" date="2017" name="Front. Plant Sci.">
        <title>Gene Classification and Mining of Molecular Markers Useful in Red Clover (Trifolium pratense) Breeding.</title>
        <authorList>
            <person name="Istvanek J."/>
            <person name="Dluhosova J."/>
            <person name="Dluhos P."/>
            <person name="Patkova L."/>
            <person name="Nedelnik J."/>
            <person name="Repkova J."/>
        </authorList>
    </citation>
    <scope>NUCLEOTIDE SEQUENCE [LARGE SCALE GENOMIC DNA]</scope>
    <source>
        <strain evidence="3">cv. Tatra</strain>
        <tissue evidence="2">Young leaves</tissue>
    </source>
</reference>
<feature type="compositionally biased region" description="Low complexity" evidence="1">
    <location>
        <begin position="169"/>
        <end position="182"/>
    </location>
</feature>
<dbReference type="STRING" id="57577.A0A2K3MSV3"/>
<dbReference type="ExpressionAtlas" id="A0A2K3MSV3">
    <property type="expression patterns" value="baseline"/>
</dbReference>
<sequence length="353" mass="38949">MAASTKFDASSTSPDRPLYTGQRGSHIAASLDRSGSFRESLENPILSSLPNMSRSSSSATQGDVNSFFSCVRFDPKLVALDHKSNRPMDYKRHVSAALGISPDESPSSYAKGKQLTSPVPEDIKRLRDGLHANFRRARDRAKMFSEALSRFNKDFPNITSKKRSRAENFSTDRSSFTSSDRSVLGPSIGKVGVHGHAVIGSFEHDQQKLEERTKTGVPNKRTRTSLVDVKMDVRTNSLVRSSGTVDREKDILRIANNGTVQGEERTFPIGGDGWEKSKTKKKRSVIKPDGSPSTTSARPVNIFQETKQGMQQRLATDARSKLSNDSHSFRLSLTVGKAMAFASLLNILIKFNH</sequence>
<dbReference type="PANTHER" id="PTHR31115">
    <property type="entry name" value="OS05G0107300 PROTEIN"/>
    <property type="match status" value="1"/>
</dbReference>
<evidence type="ECO:0000313" key="3">
    <source>
        <dbReference type="Proteomes" id="UP000236291"/>
    </source>
</evidence>
<comment type="caution">
    <text evidence="2">The sequence shown here is derived from an EMBL/GenBank/DDBJ whole genome shotgun (WGS) entry which is preliminary data.</text>
</comment>
<dbReference type="Proteomes" id="UP000236291">
    <property type="component" value="Unassembled WGS sequence"/>
</dbReference>
<accession>A0A2K3MSV3</accession>
<feature type="region of interest" description="Disordered" evidence="1">
    <location>
        <begin position="269"/>
        <end position="297"/>
    </location>
</feature>
<reference evidence="2 3" key="1">
    <citation type="journal article" date="2014" name="Am. J. Bot.">
        <title>Genome assembly and annotation for red clover (Trifolium pratense; Fabaceae).</title>
        <authorList>
            <person name="Istvanek J."/>
            <person name="Jaros M."/>
            <person name="Krenek A."/>
            <person name="Repkova J."/>
        </authorList>
    </citation>
    <scope>NUCLEOTIDE SEQUENCE [LARGE SCALE GENOMIC DNA]</scope>
    <source>
        <strain evidence="3">cv. Tatra</strain>
        <tissue evidence="2">Young leaves</tissue>
    </source>
</reference>
<name>A0A2K3MSV3_TRIPR</name>
<protein>
    <submittedName>
        <fullName evidence="2">Uncharacterized protein</fullName>
    </submittedName>
</protein>
<organism evidence="2 3">
    <name type="scientific">Trifolium pratense</name>
    <name type="common">Red clover</name>
    <dbReference type="NCBI Taxonomy" id="57577"/>
    <lineage>
        <taxon>Eukaryota</taxon>
        <taxon>Viridiplantae</taxon>
        <taxon>Streptophyta</taxon>
        <taxon>Embryophyta</taxon>
        <taxon>Tracheophyta</taxon>
        <taxon>Spermatophyta</taxon>
        <taxon>Magnoliopsida</taxon>
        <taxon>eudicotyledons</taxon>
        <taxon>Gunneridae</taxon>
        <taxon>Pentapetalae</taxon>
        <taxon>rosids</taxon>
        <taxon>fabids</taxon>
        <taxon>Fabales</taxon>
        <taxon>Fabaceae</taxon>
        <taxon>Papilionoideae</taxon>
        <taxon>50 kb inversion clade</taxon>
        <taxon>NPAAA clade</taxon>
        <taxon>Hologalegina</taxon>
        <taxon>IRL clade</taxon>
        <taxon>Trifolieae</taxon>
        <taxon>Trifolium</taxon>
    </lineage>
</organism>
<dbReference type="EMBL" id="ASHM01011953">
    <property type="protein sequence ID" value="PNX93908.1"/>
    <property type="molecule type" value="Genomic_DNA"/>
</dbReference>
<evidence type="ECO:0000256" key="1">
    <source>
        <dbReference type="SAM" id="MobiDB-lite"/>
    </source>
</evidence>
<dbReference type="PANTHER" id="PTHR31115:SF7">
    <property type="entry name" value="PLANT_F27B13-30 PROTEIN"/>
    <property type="match status" value="1"/>
</dbReference>
<dbReference type="AlphaFoldDB" id="A0A2K3MSV3"/>
<evidence type="ECO:0000313" key="2">
    <source>
        <dbReference type="EMBL" id="PNX93908.1"/>
    </source>
</evidence>
<gene>
    <name evidence="2" type="ORF">L195_g017070</name>
</gene>
<feature type="region of interest" description="Disordered" evidence="1">
    <location>
        <begin position="162"/>
        <end position="182"/>
    </location>
</feature>
<proteinExistence type="predicted"/>